<feature type="domain" description="Porphobilinogen deaminase N-terminal" evidence="10">
    <location>
        <begin position="19"/>
        <end position="234"/>
    </location>
</feature>
<dbReference type="Gene3D" id="3.30.160.40">
    <property type="entry name" value="Porphobilinogen deaminase, C-terminal domain"/>
    <property type="match status" value="1"/>
</dbReference>
<keyword evidence="6 12" id="KW-0808">Transferase</keyword>
<dbReference type="GO" id="GO:0006783">
    <property type="term" value="P:heme biosynthetic process"/>
    <property type="evidence" value="ECO:0007669"/>
    <property type="project" value="TreeGrafter"/>
</dbReference>
<dbReference type="PIRSF" id="PIRSF001438">
    <property type="entry name" value="4pyrrol_synth_OHMeBilane_synth"/>
    <property type="match status" value="1"/>
</dbReference>
<dbReference type="PROSITE" id="PS00533">
    <property type="entry name" value="PORPHOBILINOGEN_DEAM"/>
    <property type="match status" value="1"/>
</dbReference>
<evidence type="ECO:0000256" key="5">
    <source>
        <dbReference type="ARBA" id="ARBA00012655"/>
    </source>
</evidence>
<dbReference type="Pfam" id="PF01379">
    <property type="entry name" value="Porphobil_deam"/>
    <property type="match status" value="1"/>
</dbReference>
<comment type="subunit">
    <text evidence="4">Monomer.</text>
</comment>
<evidence type="ECO:0000259" key="11">
    <source>
        <dbReference type="Pfam" id="PF03900"/>
    </source>
</evidence>
<accession>A0A3S4VTI5</accession>
<dbReference type="GO" id="GO:0005737">
    <property type="term" value="C:cytoplasm"/>
    <property type="evidence" value="ECO:0007669"/>
    <property type="project" value="UniProtKB-UniRule"/>
</dbReference>
<evidence type="ECO:0000256" key="2">
    <source>
        <dbReference type="ARBA" id="ARBA00002869"/>
    </source>
</evidence>
<reference evidence="12 13" key="1">
    <citation type="submission" date="2018-12" db="EMBL/GenBank/DDBJ databases">
        <authorList>
            <consortium name="Pathogen Informatics"/>
        </authorList>
    </citation>
    <scope>NUCLEOTIDE SEQUENCE [LARGE SCALE GENOMIC DNA]</scope>
    <source>
        <strain evidence="12 13">NCTC13354</strain>
    </source>
</reference>
<name>A0A3S4VTI5_9ACTO</name>
<evidence type="ECO:0000256" key="7">
    <source>
        <dbReference type="ARBA" id="ARBA00023244"/>
    </source>
</evidence>
<dbReference type="Gene3D" id="3.40.190.10">
    <property type="entry name" value="Periplasmic binding protein-like II"/>
    <property type="match status" value="2"/>
</dbReference>
<dbReference type="InterPro" id="IPR022419">
    <property type="entry name" value="Porphobilin_deaminase_cofac_BS"/>
</dbReference>
<comment type="similarity">
    <text evidence="3">Belongs to the HMBS family.</text>
</comment>
<sequence length="322" mass="33637">MSEMNDDAARQVPRAPRVLRVGTRTSDLALTQAKATAQLIVDAGADSGSGSPDGLGSPGGVDMRVSGYEIVGITTRGDVDRAPLEKIGGTGLFTSAVRQAILAGECDVAIHSAKDLPAADHPDLAIYYPLRANPADVLCASVPFAELPQGARIGTGSPRRRAQLLARRPDLDVVAIRGNVPTRLARAGDDLDGVILARAGLERLGLDVGEDLDPTIMIPAAAQGALAIETARGSEWEQILARVDHGPTRREVTAERAFMRLIGAGCTTPVGVLATDSGGQLSVRARYVDAEEHVEHEVTGPDPLDCASELAEHFLAAGVGNR</sequence>
<dbReference type="Proteomes" id="UP000269542">
    <property type="component" value="Chromosome"/>
</dbReference>
<dbReference type="NCBIfam" id="TIGR00212">
    <property type="entry name" value="hemC"/>
    <property type="match status" value="1"/>
</dbReference>
<dbReference type="GO" id="GO:0004418">
    <property type="term" value="F:hydroxymethylbilane synthase activity"/>
    <property type="evidence" value="ECO:0007669"/>
    <property type="project" value="UniProtKB-UniRule"/>
</dbReference>
<feature type="domain" description="Porphobilinogen deaminase C-terminal" evidence="11">
    <location>
        <begin position="251"/>
        <end position="315"/>
    </location>
</feature>
<dbReference type="SUPFAM" id="SSF53850">
    <property type="entry name" value="Periplasmic binding protein-like II"/>
    <property type="match status" value="1"/>
</dbReference>
<proteinExistence type="inferred from homology"/>
<dbReference type="InterPro" id="IPR022418">
    <property type="entry name" value="Porphobilinogen_deaminase_C"/>
</dbReference>
<evidence type="ECO:0000256" key="6">
    <source>
        <dbReference type="ARBA" id="ARBA00022679"/>
    </source>
</evidence>
<evidence type="ECO:0000313" key="12">
    <source>
        <dbReference type="EMBL" id="VEI13386.1"/>
    </source>
</evidence>
<dbReference type="EC" id="2.5.1.61" evidence="5 9"/>
<dbReference type="EMBL" id="LR134476">
    <property type="protein sequence ID" value="VEI13386.1"/>
    <property type="molecule type" value="Genomic_DNA"/>
</dbReference>
<comment type="catalytic activity">
    <reaction evidence="8">
        <text>4 porphobilinogen + H2O = hydroxymethylbilane + 4 NH4(+)</text>
        <dbReference type="Rhea" id="RHEA:13185"/>
        <dbReference type="ChEBI" id="CHEBI:15377"/>
        <dbReference type="ChEBI" id="CHEBI:28938"/>
        <dbReference type="ChEBI" id="CHEBI:57845"/>
        <dbReference type="ChEBI" id="CHEBI:58126"/>
        <dbReference type="EC" id="2.5.1.61"/>
    </reaction>
</comment>
<dbReference type="Pfam" id="PF03900">
    <property type="entry name" value="Porphobil_deamC"/>
    <property type="match status" value="1"/>
</dbReference>
<evidence type="ECO:0000256" key="8">
    <source>
        <dbReference type="ARBA" id="ARBA00048169"/>
    </source>
</evidence>
<keyword evidence="13" id="KW-1185">Reference proteome</keyword>
<comment type="function">
    <text evidence="2">Tetrapolymerization of the monopyrrole PBG into the hydroxymethylbilane pre-uroporphyrinogen in several discrete steps.</text>
</comment>
<dbReference type="InterPro" id="IPR000860">
    <property type="entry name" value="HemC"/>
</dbReference>
<evidence type="ECO:0000256" key="1">
    <source>
        <dbReference type="ARBA" id="ARBA00001916"/>
    </source>
</evidence>
<evidence type="ECO:0000256" key="4">
    <source>
        <dbReference type="ARBA" id="ARBA00011245"/>
    </source>
</evidence>
<dbReference type="PANTHER" id="PTHR11557:SF0">
    <property type="entry name" value="PORPHOBILINOGEN DEAMINASE"/>
    <property type="match status" value="1"/>
</dbReference>
<dbReference type="PANTHER" id="PTHR11557">
    <property type="entry name" value="PORPHOBILINOGEN DEAMINASE"/>
    <property type="match status" value="1"/>
</dbReference>
<keyword evidence="7" id="KW-0627">Porphyrin biosynthesis</keyword>
<dbReference type="PRINTS" id="PR00151">
    <property type="entry name" value="PORPHBDMNASE"/>
</dbReference>
<dbReference type="RefSeq" id="WP_197718416.1">
    <property type="nucleotide sequence ID" value="NZ_LR134476.1"/>
</dbReference>
<dbReference type="SUPFAM" id="SSF54782">
    <property type="entry name" value="Porphobilinogen deaminase (hydroxymethylbilane synthase), C-terminal domain"/>
    <property type="match status" value="1"/>
</dbReference>
<comment type="cofactor">
    <cofactor evidence="1">
        <name>dipyrromethane</name>
        <dbReference type="ChEBI" id="CHEBI:60342"/>
    </cofactor>
</comment>
<evidence type="ECO:0000256" key="3">
    <source>
        <dbReference type="ARBA" id="ARBA00005638"/>
    </source>
</evidence>
<organism evidence="12 13">
    <name type="scientific">Trueperella bialowiezensis</name>
    <dbReference type="NCBI Taxonomy" id="312285"/>
    <lineage>
        <taxon>Bacteria</taxon>
        <taxon>Bacillati</taxon>
        <taxon>Actinomycetota</taxon>
        <taxon>Actinomycetes</taxon>
        <taxon>Actinomycetales</taxon>
        <taxon>Actinomycetaceae</taxon>
        <taxon>Trueperella</taxon>
    </lineage>
</organism>
<dbReference type="FunFam" id="3.40.190.10:FF:000005">
    <property type="entry name" value="Porphobilinogen deaminase"/>
    <property type="match status" value="1"/>
</dbReference>
<evidence type="ECO:0000259" key="10">
    <source>
        <dbReference type="Pfam" id="PF01379"/>
    </source>
</evidence>
<gene>
    <name evidence="12" type="primary">hemC</name>
    <name evidence="12" type="ORF">NCTC13354_01101</name>
</gene>
<dbReference type="InterPro" id="IPR036803">
    <property type="entry name" value="Porphobilinogen_deaminase_C_sf"/>
</dbReference>
<evidence type="ECO:0000313" key="13">
    <source>
        <dbReference type="Proteomes" id="UP000269542"/>
    </source>
</evidence>
<protein>
    <recommendedName>
        <fullName evidence="5 9">Hydroxymethylbilane synthase</fullName>
        <ecNumber evidence="5 9">2.5.1.61</ecNumber>
    </recommendedName>
</protein>
<dbReference type="AlphaFoldDB" id="A0A3S4VTI5"/>
<dbReference type="InterPro" id="IPR022417">
    <property type="entry name" value="Porphobilin_deaminase_N"/>
</dbReference>
<dbReference type="KEGG" id="tbw:NCTC13354_01101"/>
<evidence type="ECO:0000256" key="9">
    <source>
        <dbReference type="NCBIfam" id="TIGR00212"/>
    </source>
</evidence>